<organism evidence="2 3">
    <name type="scientific">Romanomermis culicivorax</name>
    <name type="common">Nematode worm</name>
    <dbReference type="NCBI Taxonomy" id="13658"/>
    <lineage>
        <taxon>Eukaryota</taxon>
        <taxon>Metazoa</taxon>
        <taxon>Ecdysozoa</taxon>
        <taxon>Nematoda</taxon>
        <taxon>Enoplea</taxon>
        <taxon>Dorylaimia</taxon>
        <taxon>Mermithida</taxon>
        <taxon>Mermithoidea</taxon>
        <taxon>Mermithidae</taxon>
        <taxon>Romanomermis</taxon>
    </lineage>
</organism>
<accession>A0A915KY22</accession>
<protein>
    <submittedName>
        <fullName evidence="3">Uncharacterized protein</fullName>
    </submittedName>
</protein>
<dbReference type="Proteomes" id="UP000887565">
    <property type="component" value="Unplaced"/>
</dbReference>
<feature type="region of interest" description="Disordered" evidence="1">
    <location>
        <begin position="42"/>
        <end position="70"/>
    </location>
</feature>
<evidence type="ECO:0000313" key="3">
    <source>
        <dbReference type="WBParaSite" id="nRc.2.0.1.t42386-RA"/>
    </source>
</evidence>
<keyword evidence="2" id="KW-1185">Reference proteome</keyword>
<dbReference type="WBParaSite" id="nRc.2.0.1.t42386-RA">
    <property type="protein sequence ID" value="nRc.2.0.1.t42386-RA"/>
    <property type="gene ID" value="nRc.2.0.1.g42386"/>
</dbReference>
<evidence type="ECO:0000256" key="1">
    <source>
        <dbReference type="SAM" id="MobiDB-lite"/>
    </source>
</evidence>
<evidence type="ECO:0000313" key="2">
    <source>
        <dbReference type="Proteomes" id="UP000887565"/>
    </source>
</evidence>
<sequence>MIPVLNHLDSQVLILDQYSISDIMGKKFDFRCSTDTIHGKGEVSKNEVQPSTMSYFRTPEQPSPASYRGR</sequence>
<name>A0A915KY22_ROMCU</name>
<dbReference type="AlphaFoldDB" id="A0A915KY22"/>
<reference evidence="3" key="1">
    <citation type="submission" date="2022-11" db="UniProtKB">
        <authorList>
            <consortium name="WormBaseParasite"/>
        </authorList>
    </citation>
    <scope>IDENTIFICATION</scope>
</reference>
<proteinExistence type="predicted"/>
<feature type="compositionally biased region" description="Polar residues" evidence="1">
    <location>
        <begin position="46"/>
        <end position="55"/>
    </location>
</feature>